<reference evidence="2 3" key="1">
    <citation type="journal article" date="2007" name="Proc. Natl. Acad. Sci. U.S.A.">
        <title>Nucleomorph genome of Hemiselmis andersenii reveals complete intron loss and compaction as a driver of protein structure and function.</title>
        <authorList>
            <person name="Lane C.E."/>
            <person name="van den Heuvel K."/>
            <person name="Kozera C."/>
            <person name="Curtis B.A."/>
            <person name="Parsons B.J."/>
            <person name="Bowman S."/>
            <person name="Archibald J.M."/>
        </authorList>
    </citation>
    <scope>NUCLEOTIDE SEQUENCE [LARGE SCALE GENOMIC DNA]</scope>
    <source>
        <strain evidence="2 3">CCMP644</strain>
    </source>
</reference>
<sequence>MLKQKLTEKKNFWANSAIQKINLTNKKLTQLINFKKLSPRSHLSQNLFQKSSSLREKRTKTLKNKRLIIKTKKKFKIGSIIILLGSKFQGKKAVLLKITKKGLLIISGPFSVNGISLRRINPRYAVPTEIGIGLNNLQLGFLNDDYFNLLKNSNRLSSNYQKLKLISFHRVRQSVIDEKLKKKILKNFFLKFYMKSKTKRF</sequence>
<dbReference type="Pfam" id="PF01159">
    <property type="entry name" value="Ribosomal_L6e"/>
    <property type="match status" value="1"/>
</dbReference>
<dbReference type="GeneID" id="5739462"/>
<dbReference type="RefSeq" id="XP_001712645.1">
    <property type="nucleotide sequence ID" value="XM_001712593.1"/>
</dbReference>
<dbReference type="SUPFAM" id="SSF50104">
    <property type="entry name" value="Translation proteins SH3-like domain"/>
    <property type="match status" value="1"/>
</dbReference>
<dbReference type="InterPro" id="IPR000915">
    <property type="entry name" value="60S_ribosomal_eL6"/>
</dbReference>
<dbReference type="AlphaFoldDB" id="A9BLD7"/>
<evidence type="ECO:0000313" key="2">
    <source>
        <dbReference type="EMBL" id="ABW98320.1"/>
    </source>
</evidence>
<dbReference type="GO" id="GO:0002181">
    <property type="term" value="P:cytoplasmic translation"/>
    <property type="evidence" value="ECO:0007669"/>
    <property type="project" value="TreeGrafter"/>
</dbReference>
<name>A9BLD7_HEMAN</name>
<dbReference type="EMBL" id="CP000883">
    <property type="protein sequence ID" value="ABW98320.1"/>
    <property type="molecule type" value="Genomic_DNA"/>
</dbReference>
<comment type="similarity">
    <text evidence="1">Belongs to the eukaryotic ribosomal protein eL6 family.</text>
</comment>
<gene>
    <name evidence="2" type="ORF">HAN_3g520</name>
</gene>
<dbReference type="Proteomes" id="UP000243127">
    <property type="component" value="Nucleomorph 3"/>
</dbReference>
<protein>
    <submittedName>
        <fullName evidence="2">Rpl6B</fullName>
    </submittedName>
</protein>
<dbReference type="GO" id="GO:0022625">
    <property type="term" value="C:cytosolic large ribosomal subunit"/>
    <property type="evidence" value="ECO:0007669"/>
    <property type="project" value="TreeGrafter"/>
</dbReference>
<accession>A9BLD7</accession>
<dbReference type="GO" id="GO:0003735">
    <property type="term" value="F:structural constituent of ribosome"/>
    <property type="evidence" value="ECO:0007669"/>
    <property type="project" value="InterPro"/>
</dbReference>
<proteinExistence type="inferred from homology"/>
<dbReference type="PANTHER" id="PTHR10715:SF0">
    <property type="entry name" value="LARGE RIBOSOMAL SUBUNIT PROTEIN EL6"/>
    <property type="match status" value="1"/>
</dbReference>
<dbReference type="InterPro" id="IPR008991">
    <property type="entry name" value="Translation_prot_SH3-like_sf"/>
</dbReference>
<evidence type="ECO:0000313" key="3">
    <source>
        <dbReference type="Proteomes" id="UP000243127"/>
    </source>
</evidence>
<geneLocation type="nucleomorph" evidence="2"/>
<dbReference type="GO" id="GO:0000027">
    <property type="term" value="P:ribosomal large subunit assembly"/>
    <property type="evidence" value="ECO:0007669"/>
    <property type="project" value="TreeGrafter"/>
</dbReference>
<evidence type="ECO:0000256" key="1">
    <source>
        <dbReference type="ARBA" id="ARBA00010592"/>
    </source>
</evidence>
<keyword evidence="2" id="KW-0542">Nucleomorph</keyword>
<organism evidence="2 3">
    <name type="scientific">Hemiselmis andersenii</name>
    <name type="common">Cryptophyte alga</name>
    <dbReference type="NCBI Taxonomy" id="464988"/>
    <lineage>
        <taxon>Eukaryota</taxon>
        <taxon>Cryptophyceae</taxon>
        <taxon>Cryptomonadales</taxon>
        <taxon>Hemiselmidaceae</taxon>
        <taxon>Hemiselmis</taxon>
    </lineage>
</organism>
<dbReference type="InterPro" id="IPR014722">
    <property type="entry name" value="Rib_uL2_dom2"/>
</dbReference>
<dbReference type="PANTHER" id="PTHR10715">
    <property type="entry name" value="60S RIBOSOMAL PROTEIN L6"/>
    <property type="match status" value="1"/>
</dbReference>
<dbReference type="Gene3D" id="2.30.30.30">
    <property type="match status" value="1"/>
</dbReference>
<dbReference type="GO" id="GO:0003723">
    <property type="term" value="F:RNA binding"/>
    <property type="evidence" value="ECO:0007669"/>
    <property type="project" value="TreeGrafter"/>
</dbReference>